<dbReference type="InterPro" id="IPR011992">
    <property type="entry name" value="EF-hand-dom_pair"/>
</dbReference>
<dbReference type="Gene3D" id="1.10.238.10">
    <property type="entry name" value="EF-hand"/>
    <property type="match status" value="1"/>
</dbReference>
<sequence>MPRTAELVEDLARRYYLTTALVEEAGRLFDAYAGSGDAPPANGSTEPFISVSALQQLSVKIGKPLSQQDVVELLRFFGSATAVGINEQGKLPQSPAKGHQSPSSKGSQLPREATVPASQQPSRQRRKKNGATEPKSGNKDAPASFPMIASSHSAGDKRGSDAASANTSTAAPLAATARVDAVTERGMNFSAFLYFLLIYPELTQQVSATAATSSTSSSAALRALHDSVPALFAMIDTDGDGVWSMHDLRYAAEACLMEDNGLLQEDPDLCCLAEMHPAELAAVLHELDVDGDGVVTVDDVQQALCH</sequence>
<keyword evidence="5" id="KW-1185">Reference proteome</keyword>
<evidence type="ECO:0000256" key="1">
    <source>
        <dbReference type="ARBA" id="ARBA00022837"/>
    </source>
</evidence>
<dbReference type="InterPro" id="IPR002048">
    <property type="entry name" value="EF_hand_dom"/>
</dbReference>
<reference evidence="5" key="1">
    <citation type="journal article" date="2021" name="Microbiol. Resour. Announc.">
        <title>LGAAP: Leishmaniinae Genome Assembly and Annotation Pipeline.</title>
        <authorList>
            <person name="Almutairi H."/>
            <person name="Urbaniak M.D."/>
            <person name="Bates M.D."/>
            <person name="Jariyapan N."/>
            <person name="Kwakye-Nuako G."/>
            <person name="Thomaz-Soccol V."/>
            <person name="Al-Salem W.S."/>
            <person name="Dillon R.J."/>
            <person name="Bates P.A."/>
            <person name="Gatherer D."/>
        </authorList>
    </citation>
    <scope>NUCLEOTIDE SEQUENCE [LARGE SCALE GENOMIC DNA]</scope>
</reference>
<dbReference type="Pfam" id="PF13202">
    <property type="entry name" value="EF-hand_5"/>
    <property type="match status" value="1"/>
</dbReference>
<protein>
    <recommendedName>
        <fullName evidence="3">EF-hand domain-containing protein</fullName>
    </recommendedName>
</protein>
<evidence type="ECO:0000313" key="5">
    <source>
        <dbReference type="Proteomes" id="UP000673552"/>
    </source>
</evidence>
<dbReference type="KEGG" id="lmat:92515998"/>
<comment type="caution">
    <text evidence="4">The sequence shown here is derived from an EMBL/GenBank/DDBJ whole genome shotgun (WGS) entry which is preliminary data.</text>
</comment>
<dbReference type="SUPFAM" id="SSF47473">
    <property type="entry name" value="EF-hand"/>
    <property type="match status" value="1"/>
</dbReference>
<dbReference type="OrthoDB" id="265839at2759"/>
<gene>
    <name evidence="4" type="ORF">LSCM1_06054</name>
</gene>
<keyword evidence="1" id="KW-0106">Calcium</keyword>
<feature type="domain" description="EF-hand" evidence="3">
    <location>
        <begin position="275"/>
        <end position="306"/>
    </location>
</feature>
<dbReference type="EMBL" id="JAFEUZ010000023">
    <property type="protein sequence ID" value="KAG5478650.1"/>
    <property type="molecule type" value="Genomic_DNA"/>
</dbReference>
<organism evidence="4 5">
    <name type="scientific">Leishmania martiniquensis</name>
    <dbReference type="NCBI Taxonomy" id="1580590"/>
    <lineage>
        <taxon>Eukaryota</taxon>
        <taxon>Discoba</taxon>
        <taxon>Euglenozoa</taxon>
        <taxon>Kinetoplastea</taxon>
        <taxon>Metakinetoplastina</taxon>
        <taxon>Trypanosomatida</taxon>
        <taxon>Trypanosomatidae</taxon>
        <taxon>Leishmaniinae</taxon>
        <taxon>Leishmania</taxon>
    </lineage>
</organism>
<dbReference type="PROSITE" id="PS00018">
    <property type="entry name" value="EF_HAND_1"/>
    <property type="match status" value="1"/>
</dbReference>
<feature type="region of interest" description="Disordered" evidence="2">
    <location>
        <begin position="88"/>
        <end position="171"/>
    </location>
</feature>
<accession>A0A836H6S8</accession>
<evidence type="ECO:0000313" key="4">
    <source>
        <dbReference type="EMBL" id="KAG5478650.1"/>
    </source>
</evidence>
<name>A0A836H6S8_9TRYP</name>
<dbReference type="GeneID" id="92515998"/>
<dbReference type="InterPro" id="IPR018247">
    <property type="entry name" value="EF_Hand_1_Ca_BS"/>
</dbReference>
<dbReference type="AlphaFoldDB" id="A0A836H6S8"/>
<feature type="compositionally biased region" description="Low complexity" evidence="2">
    <location>
        <begin position="161"/>
        <end position="171"/>
    </location>
</feature>
<reference evidence="5" key="2">
    <citation type="journal article" date="2021" name="Sci. Data">
        <title>Chromosome-scale genome sequencing, assembly and annotation of six genomes from subfamily Leishmaniinae.</title>
        <authorList>
            <person name="Almutairi H."/>
            <person name="Urbaniak M.D."/>
            <person name="Bates M.D."/>
            <person name="Jariyapan N."/>
            <person name="Kwakye-Nuako G."/>
            <person name="Thomaz Soccol V."/>
            <person name="Al-Salem W.S."/>
            <person name="Dillon R.J."/>
            <person name="Bates P.A."/>
            <person name="Gatherer D."/>
        </authorList>
    </citation>
    <scope>NUCLEOTIDE SEQUENCE [LARGE SCALE GENOMIC DNA]</scope>
</reference>
<evidence type="ECO:0000259" key="3">
    <source>
        <dbReference type="PROSITE" id="PS50222"/>
    </source>
</evidence>
<proteinExistence type="predicted"/>
<evidence type="ECO:0000256" key="2">
    <source>
        <dbReference type="SAM" id="MobiDB-lite"/>
    </source>
</evidence>
<dbReference type="RefSeq" id="XP_067178591.1">
    <property type="nucleotide sequence ID" value="XM_067323486.1"/>
</dbReference>
<dbReference type="Proteomes" id="UP000673552">
    <property type="component" value="Unassembled WGS sequence"/>
</dbReference>
<dbReference type="GO" id="GO:0005509">
    <property type="term" value="F:calcium ion binding"/>
    <property type="evidence" value="ECO:0007669"/>
    <property type="project" value="InterPro"/>
</dbReference>
<dbReference type="PROSITE" id="PS50222">
    <property type="entry name" value="EF_HAND_2"/>
    <property type="match status" value="1"/>
</dbReference>